<dbReference type="InterPro" id="IPR033718">
    <property type="entry name" value="DAGK_prok"/>
</dbReference>
<evidence type="ECO:0000256" key="8">
    <source>
        <dbReference type="ARBA" id="ARBA00022519"/>
    </source>
</evidence>
<keyword evidence="13 21" id="KW-0418">Kinase</keyword>
<dbReference type="GO" id="GO:0016301">
    <property type="term" value="F:kinase activity"/>
    <property type="evidence" value="ECO:0007669"/>
    <property type="project" value="UniProtKB-KW"/>
</dbReference>
<evidence type="ECO:0000256" key="4">
    <source>
        <dbReference type="ARBA" id="ARBA00012133"/>
    </source>
</evidence>
<evidence type="ECO:0000313" key="22">
    <source>
        <dbReference type="EMBL" id="WAP69379.1"/>
    </source>
</evidence>
<comment type="similarity">
    <text evidence="3 21">Belongs to the bacterial diacylglycerol kinase family.</text>
</comment>
<dbReference type="PANTHER" id="PTHR34299:SF1">
    <property type="entry name" value="DIACYLGLYCEROL KINASE"/>
    <property type="match status" value="1"/>
</dbReference>
<organism evidence="22 23">
    <name type="scientific">Jiella pelagia</name>
    <dbReference type="NCBI Taxonomy" id="2986949"/>
    <lineage>
        <taxon>Bacteria</taxon>
        <taxon>Pseudomonadati</taxon>
        <taxon>Pseudomonadota</taxon>
        <taxon>Alphaproteobacteria</taxon>
        <taxon>Hyphomicrobiales</taxon>
        <taxon>Aurantimonadaceae</taxon>
        <taxon>Jiella</taxon>
    </lineage>
</organism>
<evidence type="ECO:0000256" key="16">
    <source>
        <dbReference type="ARBA" id="ARBA00022989"/>
    </source>
</evidence>
<keyword evidence="7" id="KW-0444">Lipid biosynthesis</keyword>
<feature type="transmembrane region" description="Helical" evidence="21">
    <location>
        <begin position="28"/>
        <end position="61"/>
    </location>
</feature>
<keyword evidence="8 21" id="KW-0997">Cell inner membrane</keyword>
<evidence type="ECO:0000313" key="23">
    <source>
        <dbReference type="Proteomes" id="UP001164020"/>
    </source>
</evidence>
<evidence type="ECO:0000256" key="9">
    <source>
        <dbReference type="ARBA" id="ARBA00022679"/>
    </source>
</evidence>
<dbReference type="PROSITE" id="PS01069">
    <property type="entry name" value="DAGK_PROKAR"/>
    <property type="match status" value="1"/>
</dbReference>
<accession>A0ABY7C2W9</accession>
<evidence type="ECO:0000256" key="5">
    <source>
        <dbReference type="ARBA" id="ARBA00017575"/>
    </source>
</evidence>
<keyword evidence="17 21" id="KW-0443">Lipid metabolism</keyword>
<keyword evidence="14 21" id="KW-0067">ATP-binding</keyword>
<evidence type="ECO:0000256" key="19">
    <source>
        <dbReference type="ARBA" id="ARBA00023209"/>
    </source>
</evidence>
<comment type="cofactor">
    <cofactor evidence="1">
        <name>Mg(2+)</name>
        <dbReference type="ChEBI" id="CHEBI:18420"/>
    </cofactor>
</comment>
<evidence type="ECO:0000256" key="11">
    <source>
        <dbReference type="ARBA" id="ARBA00022723"/>
    </source>
</evidence>
<evidence type="ECO:0000256" key="2">
    <source>
        <dbReference type="ARBA" id="ARBA00004429"/>
    </source>
</evidence>
<keyword evidence="20 21" id="KW-1208">Phospholipid metabolism</keyword>
<reference evidence="22" key="1">
    <citation type="submission" date="2022-12" db="EMBL/GenBank/DDBJ databases">
        <title>Jiella pelagia sp. nov., isolated from phosphonate enriched culture of Northwest Pacific surface seawater.</title>
        <authorList>
            <person name="Shin D.Y."/>
            <person name="Hwang C.Y."/>
        </authorList>
    </citation>
    <scope>NUCLEOTIDE SEQUENCE</scope>
    <source>
        <strain evidence="22">HL-NP1</strain>
    </source>
</reference>
<dbReference type="PANTHER" id="PTHR34299">
    <property type="entry name" value="DIACYLGLYCEROL KINASE"/>
    <property type="match status" value="1"/>
</dbReference>
<dbReference type="Gene3D" id="1.10.287.3610">
    <property type="match status" value="1"/>
</dbReference>
<comment type="caution">
    <text evidence="21">Lacks conserved residue(s) required for the propagation of feature annotation.</text>
</comment>
<keyword evidence="18 21" id="KW-0472">Membrane</keyword>
<keyword evidence="9 21" id="KW-0808">Transferase</keyword>
<evidence type="ECO:0000256" key="13">
    <source>
        <dbReference type="ARBA" id="ARBA00022777"/>
    </source>
</evidence>
<comment type="subcellular location">
    <subcellularLocation>
        <location evidence="2 21">Cell inner membrane</location>
        <topology evidence="2 21">Multi-pass membrane protein</topology>
    </subcellularLocation>
</comment>
<keyword evidence="10 21" id="KW-0812">Transmembrane</keyword>
<evidence type="ECO:0000256" key="6">
    <source>
        <dbReference type="ARBA" id="ARBA00022475"/>
    </source>
</evidence>
<gene>
    <name evidence="22" type="ORF">OH818_03585</name>
</gene>
<dbReference type="CDD" id="cd14264">
    <property type="entry name" value="DAGK_IM"/>
    <property type="match status" value="1"/>
</dbReference>
<keyword evidence="11" id="KW-0479">Metal-binding</keyword>
<proteinExistence type="inferred from homology"/>
<evidence type="ECO:0000256" key="10">
    <source>
        <dbReference type="ARBA" id="ARBA00022692"/>
    </source>
</evidence>
<keyword evidence="19" id="KW-0594">Phospholipid biosynthesis</keyword>
<dbReference type="InterPro" id="IPR036945">
    <property type="entry name" value="DAGK_sf"/>
</dbReference>
<keyword evidence="23" id="KW-1185">Reference proteome</keyword>
<dbReference type="InterPro" id="IPR000829">
    <property type="entry name" value="DAGK"/>
</dbReference>
<protein>
    <recommendedName>
        <fullName evidence="5 21">Diacylglycerol kinase</fullName>
        <ecNumber evidence="4 21">2.7.1.107</ecNumber>
    </recommendedName>
</protein>
<comment type="catalytic activity">
    <reaction evidence="21">
        <text>a 1,2-diacyl-sn-glycerol + ATP = a 1,2-diacyl-sn-glycero-3-phosphate + ADP + H(+)</text>
        <dbReference type="Rhea" id="RHEA:10272"/>
        <dbReference type="ChEBI" id="CHEBI:15378"/>
        <dbReference type="ChEBI" id="CHEBI:17815"/>
        <dbReference type="ChEBI" id="CHEBI:30616"/>
        <dbReference type="ChEBI" id="CHEBI:58608"/>
        <dbReference type="ChEBI" id="CHEBI:456216"/>
        <dbReference type="EC" id="2.7.1.107"/>
    </reaction>
</comment>
<keyword evidence="12 21" id="KW-0547">Nucleotide-binding</keyword>
<dbReference type="EMBL" id="CP114029">
    <property type="protein sequence ID" value="WAP69379.1"/>
    <property type="molecule type" value="Genomic_DNA"/>
</dbReference>
<name>A0ABY7C2W9_9HYPH</name>
<evidence type="ECO:0000256" key="18">
    <source>
        <dbReference type="ARBA" id="ARBA00023136"/>
    </source>
</evidence>
<evidence type="ECO:0000256" key="12">
    <source>
        <dbReference type="ARBA" id="ARBA00022741"/>
    </source>
</evidence>
<keyword evidence="6" id="KW-1003">Cell membrane</keyword>
<feature type="transmembrane region" description="Helical" evidence="21">
    <location>
        <begin position="89"/>
        <end position="110"/>
    </location>
</feature>
<evidence type="ECO:0000256" key="3">
    <source>
        <dbReference type="ARBA" id="ARBA00005967"/>
    </source>
</evidence>
<evidence type="ECO:0000256" key="15">
    <source>
        <dbReference type="ARBA" id="ARBA00022842"/>
    </source>
</evidence>
<dbReference type="EC" id="2.7.1.107" evidence="4 21"/>
<evidence type="ECO:0000256" key="14">
    <source>
        <dbReference type="ARBA" id="ARBA00022840"/>
    </source>
</evidence>
<dbReference type="Proteomes" id="UP001164020">
    <property type="component" value="Chromosome"/>
</dbReference>
<keyword evidence="15" id="KW-0460">Magnesium</keyword>
<comment type="function">
    <text evidence="21">Catalyzes the ATP-dependent phosphorylation of sn-l,2-diacylglycerol (DAG) to phosphatidic acid. Involved in the recycling of diacylglycerol produced as a by-product during membrane-derived oligosaccharide (MDO) biosynthesis.</text>
</comment>
<sequence length="114" mass="12086">MEHVIAATGYSAAGLRVLLREQAFRHELVVGGLIIATHLAIGVSALFIAGQFLIIAMLLAAEALNTAIEKIVDRLSPERSAFARDAKDLGSAAVFFIIIANAIFAILAWLSNVA</sequence>
<evidence type="ECO:0000256" key="21">
    <source>
        <dbReference type="RuleBase" id="RU363065"/>
    </source>
</evidence>
<dbReference type="RefSeq" id="WP_268881819.1">
    <property type="nucleotide sequence ID" value="NZ_CP114029.1"/>
</dbReference>
<keyword evidence="16 21" id="KW-1133">Transmembrane helix</keyword>
<evidence type="ECO:0000256" key="1">
    <source>
        <dbReference type="ARBA" id="ARBA00001946"/>
    </source>
</evidence>
<evidence type="ECO:0000256" key="7">
    <source>
        <dbReference type="ARBA" id="ARBA00022516"/>
    </source>
</evidence>
<evidence type="ECO:0000256" key="17">
    <source>
        <dbReference type="ARBA" id="ARBA00023098"/>
    </source>
</evidence>
<evidence type="ECO:0000256" key="20">
    <source>
        <dbReference type="ARBA" id="ARBA00023264"/>
    </source>
</evidence>
<dbReference type="Pfam" id="PF01219">
    <property type="entry name" value="DAGK_prokar"/>
    <property type="match status" value="1"/>
</dbReference>